<proteinExistence type="predicted"/>
<dbReference type="Proteomes" id="UP001174136">
    <property type="component" value="Unassembled WGS sequence"/>
</dbReference>
<dbReference type="EMBL" id="JAOPHQ010002322">
    <property type="protein sequence ID" value="KAK0147273.1"/>
    <property type="molecule type" value="Genomic_DNA"/>
</dbReference>
<keyword evidence="3" id="KW-1185">Reference proteome</keyword>
<organism evidence="2 3">
    <name type="scientific">Merluccius polli</name>
    <name type="common">Benguela hake</name>
    <name type="synonym">Merluccius cadenati</name>
    <dbReference type="NCBI Taxonomy" id="89951"/>
    <lineage>
        <taxon>Eukaryota</taxon>
        <taxon>Metazoa</taxon>
        <taxon>Chordata</taxon>
        <taxon>Craniata</taxon>
        <taxon>Vertebrata</taxon>
        <taxon>Euteleostomi</taxon>
        <taxon>Actinopterygii</taxon>
        <taxon>Neopterygii</taxon>
        <taxon>Teleostei</taxon>
        <taxon>Neoteleostei</taxon>
        <taxon>Acanthomorphata</taxon>
        <taxon>Zeiogadaria</taxon>
        <taxon>Gadariae</taxon>
        <taxon>Gadiformes</taxon>
        <taxon>Gadoidei</taxon>
        <taxon>Merlucciidae</taxon>
        <taxon>Merluccius</taxon>
    </lineage>
</organism>
<sequence>MTTDRKRSTYFNTLELEVLMLAYADYEHIFRRKSNTAAAAKEREAAWEKIAARVNAKKAEARKTGGGPPKPPLTEAEELALSQNRAPLVKKRFPRACLYPVADPCLPDYPPVPVPCCRPLPA</sequence>
<evidence type="ECO:0000313" key="3">
    <source>
        <dbReference type="Proteomes" id="UP001174136"/>
    </source>
</evidence>
<accession>A0AA47P4F4</accession>
<evidence type="ECO:0000259" key="1">
    <source>
        <dbReference type="Pfam" id="PF13873"/>
    </source>
</evidence>
<comment type="caution">
    <text evidence="2">The sequence shown here is derived from an EMBL/GenBank/DDBJ whole genome shotgun (WGS) entry which is preliminary data.</text>
</comment>
<reference evidence="2" key="1">
    <citation type="journal article" date="2023" name="Front. Mar. Sci.">
        <title>A new Merluccius polli reference genome to investigate the effects of global change in West African waters.</title>
        <authorList>
            <person name="Mateo J.L."/>
            <person name="Blanco-Fernandez C."/>
            <person name="Garcia-Vazquez E."/>
            <person name="Machado-Schiaffino G."/>
        </authorList>
    </citation>
    <scope>NUCLEOTIDE SEQUENCE</scope>
    <source>
        <strain evidence="2">C29</strain>
        <tissue evidence="2">Fin</tissue>
    </source>
</reference>
<dbReference type="InterPro" id="IPR028002">
    <property type="entry name" value="Myb_DNA-bind_5"/>
</dbReference>
<name>A0AA47P4F4_MERPO</name>
<gene>
    <name evidence="2" type="ORF">N1851_013314</name>
</gene>
<dbReference type="Pfam" id="PF13873">
    <property type="entry name" value="Myb_DNA-bind_5"/>
    <property type="match status" value="1"/>
</dbReference>
<evidence type="ECO:0000313" key="2">
    <source>
        <dbReference type="EMBL" id="KAK0147273.1"/>
    </source>
</evidence>
<protein>
    <recommendedName>
        <fullName evidence="1">Myb/SANT-like DNA-binding domain-containing protein</fullName>
    </recommendedName>
</protein>
<dbReference type="AlphaFoldDB" id="A0AA47P4F4"/>
<feature type="domain" description="Myb/SANT-like DNA-binding" evidence="1">
    <location>
        <begin position="7"/>
        <end position="60"/>
    </location>
</feature>